<protein>
    <recommendedName>
        <fullName evidence="8">Isoprenylcysteine carboxylmethyltransferase family protein</fullName>
    </recommendedName>
</protein>
<dbReference type="Pfam" id="PF04191">
    <property type="entry name" value="PEMT"/>
    <property type="match status" value="1"/>
</dbReference>
<comment type="caution">
    <text evidence="6">The sequence shown here is derived from an EMBL/GenBank/DDBJ whole genome shotgun (WGS) entry which is preliminary data.</text>
</comment>
<evidence type="ECO:0000256" key="3">
    <source>
        <dbReference type="ARBA" id="ARBA00022989"/>
    </source>
</evidence>
<evidence type="ECO:0000313" key="7">
    <source>
        <dbReference type="Proteomes" id="UP000215215"/>
    </source>
</evidence>
<comment type="subcellular location">
    <subcellularLocation>
        <location evidence="1">Endomembrane system</location>
        <topology evidence="1">Multi-pass membrane protein</topology>
    </subcellularLocation>
</comment>
<feature type="transmembrane region" description="Helical" evidence="5">
    <location>
        <begin position="50"/>
        <end position="69"/>
    </location>
</feature>
<dbReference type="PANTHER" id="PTHR43847">
    <property type="entry name" value="BLL3993 PROTEIN"/>
    <property type="match status" value="1"/>
</dbReference>
<evidence type="ECO:0000256" key="1">
    <source>
        <dbReference type="ARBA" id="ARBA00004127"/>
    </source>
</evidence>
<dbReference type="PANTHER" id="PTHR43847:SF1">
    <property type="entry name" value="BLL3993 PROTEIN"/>
    <property type="match status" value="1"/>
</dbReference>
<dbReference type="Gene3D" id="1.20.120.1630">
    <property type="match status" value="1"/>
</dbReference>
<evidence type="ECO:0000313" key="6">
    <source>
        <dbReference type="EMBL" id="OYD16523.1"/>
    </source>
</evidence>
<accession>A0A235BVU9</accession>
<evidence type="ECO:0000256" key="2">
    <source>
        <dbReference type="ARBA" id="ARBA00022692"/>
    </source>
</evidence>
<name>A0A235BVU9_UNCW3</name>
<organism evidence="6 7">
    <name type="scientific">candidate division WOR-3 bacterium JGI_Cruoil_03_44_89</name>
    <dbReference type="NCBI Taxonomy" id="1973748"/>
    <lineage>
        <taxon>Bacteria</taxon>
        <taxon>Bacteria division WOR-3</taxon>
    </lineage>
</organism>
<evidence type="ECO:0008006" key="8">
    <source>
        <dbReference type="Google" id="ProtNLM"/>
    </source>
</evidence>
<evidence type="ECO:0000256" key="5">
    <source>
        <dbReference type="SAM" id="Phobius"/>
    </source>
</evidence>
<keyword evidence="4 5" id="KW-0472">Membrane</keyword>
<sequence length="189" mass="21974">MSLMPAFEIGLWNAWIFMLYHFLPMPLLMLIHKGLAKKVHELHSETEKKLYPVMWIIWLLALIYSIFLPLELGTIWFYVGLPISIVGLITYTIAIVTFATTSIDNEPLTKGLYCYSRHPMYITQFVMFIGVGIASASWIFLLFSILYTIISFVIAIPEEQFCLENYGDAYREYMDRTPRWIGIPKSRGK</sequence>
<dbReference type="Proteomes" id="UP000215215">
    <property type="component" value="Unassembled WGS sequence"/>
</dbReference>
<dbReference type="InterPro" id="IPR007318">
    <property type="entry name" value="Phopholipid_MeTrfase"/>
</dbReference>
<feature type="transmembrane region" description="Helical" evidence="5">
    <location>
        <begin position="75"/>
        <end position="100"/>
    </location>
</feature>
<dbReference type="EMBL" id="NOZQ01000062">
    <property type="protein sequence ID" value="OYD16523.1"/>
    <property type="molecule type" value="Genomic_DNA"/>
</dbReference>
<evidence type="ECO:0000256" key="4">
    <source>
        <dbReference type="ARBA" id="ARBA00023136"/>
    </source>
</evidence>
<feature type="transmembrane region" description="Helical" evidence="5">
    <location>
        <begin position="12"/>
        <end position="30"/>
    </location>
</feature>
<keyword evidence="2 5" id="KW-0812">Transmembrane</keyword>
<gene>
    <name evidence="6" type="ORF">CH333_03215</name>
</gene>
<dbReference type="InterPro" id="IPR052527">
    <property type="entry name" value="Metal_cation-efflux_comp"/>
</dbReference>
<dbReference type="GO" id="GO:0012505">
    <property type="term" value="C:endomembrane system"/>
    <property type="evidence" value="ECO:0007669"/>
    <property type="project" value="UniProtKB-SubCell"/>
</dbReference>
<dbReference type="AlphaFoldDB" id="A0A235BVU9"/>
<reference evidence="6 7" key="1">
    <citation type="submission" date="2017-07" db="EMBL/GenBank/DDBJ databases">
        <title>Recovery of genomes from metagenomes via a dereplication, aggregation, and scoring strategy.</title>
        <authorList>
            <person name="Sieber C.M."/>
            <person name="Probst A.J."/>
            <person name="Sharrar A."/>
            <person name="Thomas B.C."/>
            <person name="Hess M."/>
            <person name="Tringe S.G."/>
            <person name="Banfield J.F."/>
        </authorList>
    </citation>
    <scope>NUCLEOTIDE SEQUENCE [LARGE SCALE GENOMIC DNA]</scope>
    <source>
        <strain evidence="6">JGI_Cruoil_03_44_89</strain>
    </source>
</reference>
<feature type="transmembrane region" description="Helical" evidence="5">
    <location>
        <begin position="121"/>
        <end position="154"/>
    </location>
</feature>
<proteinExistence type="predicted"/>
<keyword evidence="3 5" id="KW-1133">Transmembrane helix</keyword>